<evidence type="ECO:0000256" key="1">
    <source>
        <dbReference type="SAM" id="Phobius"/>
    </source>
</evidence>
<dbReference type="Gene3D" id="2.60.40.1630">
    <property type="entry name" value="bacillus anthracis domain"/>
    <property type="match status" value="1"/>
</dbReference>
<feature type="domain" description="DUF4179" evidence="2">
    <location>
        <begin position="43"/>
        <end position="134"/>
    </location>
</feature>
<evidence type="ECO:0000313" key="5">
    <source>
        <dbReference type="Proteomes" id="UP000606499"/>
    </source>
</evidence>
<evidence type="ECO:0000259" key="3">
    <source>
        <dbReference type="Pfam" id="PF18705"/>
    </source>
</evidence>
<dbReference type="EMBL" id="JACOPL010000006">
    <property type="protein sequence ID" value="MBC5725436.1"/>
    <property type="molecule type" value="Genomic_DNA"/>
</dbReference>
<comment type="caution">
    <text evidence="4">The sequence shown here is derived from an EMBL/GenBank/DDBJ whole genome shotgun (WGS) entry which is preliminary data.</text>
</comment>
<sequence>MTFDEKLKARAAREDCPTPDGFDSRMDALLDTLPARTAQPAKKRRPLRMAVCIAAAAALVVGASAAAPAMLEMTRNAIDYFSGNRTSEYAAHQERYKAYNAAVDTSQTIDGITLTIDNIAADDSYINIFYTMSSKAPLEQTGDSSDPESWRAAWSAPVFWAAVDGKELDTTGAILNEAYFEDDCTLKGLHRLPLKQSLPDQFNLLLYTGGSINGMQDADFKFALSVDKSSVGSLTVEPEQDFTVRFSGTDERGNAYTVDRTPRVERVSISPLSSSITLSERVSGDAMPWDSFVLRDDKGNYLPLISVGLTASGLGRSVNQFEFIGADEDTKSITLIPFMSSYHAHEVKGALDALPLTDQGKNGLTLESLEVGAAKAVAIFSTHGATWMENGQFNLTDAAGNSLSLNNDAYFDSYTDRETGNIIATLYYPGAAEEELARVAGVSFWQPDDDMELLEEQAVTIDLQ</sequence>
<dbReference type="Proteomes" id="UP000606499">
    <property type="component" value="Unassembled WGS sequence"/>
</dbReference>
<feature type="domain" description="DUF5643" evidence="3">
    <location>
        <begin position="264"/>
        <end position="350"/>
    </location>
</feature>
<keyword evidence="1" id="KW-1133">Transmembrane helix</keyword>
<dbReference type="InterPro" id="IPR040680">
    <property type="entry name" value="DUF5643"/>
</dbReference>
<evidence type="ECO:0000313" key="4">
    <source>
        <dbReference type="EMBL" id="MBC5725436.1"/>
    </source>
</evidence>
<gene>
    <name evidence="4" type="ORF">H8S45_08180</name>
</gene>
<organism evidence="4 5">
    <name type="scientific">Agathobaculum faecis</name>
    <dbReference type="NCBI Taxonomy" id="2763013"/>
    <lineage>
        <taxon>Bacteria</taxon>
        <taxon>Bacillati</taxon>
        <taxon>Bacillota</taxon>
        <taxon>Clostridia</taxon>
        <taxon>Eubacteriales</taxon>
        <taxon>Butyricicoccaceae</taxon>
        <taxon>Agathobaculum</taxon>
    </lineage>
</organism>
<dbReference type="InterPro" id="IPR025436">
    <property type="entry name" value="DUF4179"/>
</dbReference>
<dbReference type="AlphaFoldDB" id="A0A923LW09"/>
<proteinExistence type="predicted"/>
<name>A0A923LW09_9FIRM</name>
<keyword evidence="5" id="KW-1185">Reference proteome</keyword>
<accession>A0A923LW09</accession>
<keyword evidence="1" id="KW-0472">Membrane</keyword>
<feature type="transmembrane region" description="Helical" evidence="1">
    <location>
        <begin position="49"/>
        <end position="71"/>
    </location>
</feature>
<dbReference type="Pfam" id="PF13786">
    <property type="entry name" value="DUF4179"/>
    <property type="match status" value="1"/>
</dbReference>
<dbReference type="RefSeq" id="WP_054326361.1">
    <property type="nucleotide sequence ID" value="NZ_JACOPL010000006.1"/>
</dbReference>
<evidence type="ECO:0000259" key="2">
    <source>
        <dbReference type="Pfam" id="PF13786"/>
    </source>
</evidence>
<dbReference type="Pfam" id="PF18705">
    <property type="entry name" value="DUF5643"/>
    <property type="match status" value="1"/>
</dbReference>
<protein>
    <submittedName>
        <fullName evidence="4">DUF4179 domain-containing protein</fullName>
    </submittedName>
</protein>
<reference evidence="4" key="1">
    <citation type="submission" date="2020-08" db="EMBL/GenBank/DDBJ databases">
        <title>Genome public.</title>
        <authorList>
            <person name="Liu C."/>
            <person name="Sun Q."/>
        </authorList>
    </citation>
    <scope>NUCLEOTIDE SEQUENCE</scope>
    <source>
        <strain evidence="4">NSJ-28</strain>
    </source>
</reference>
<keyword evidence="1" id="KW-0812">Transmembrane</keyword>